<organism evidence="4 5">
    <name type="scientific">Diploscapter pachys</name>
    <dbReference type="NCBI Taxonomy" id="2018661"/>
    <lineage>
        <taxon>Eukaryota</taxon>
        <taxon>Metazoa</taxon>
        <taxon>Ecdysozoa</taxon>
        <taxon>Nematoda</taxon>
        <taxon>Chromadorea</taxon>
        <taxon>Rhabditida</taxon>
        <taxon>Rhabditina</taxon>
        <taxon>Rhabditomorpha</taxon>
        <taxon>Rhabditoidea</taxon>
        <taxon>Rhabditidae</taxon>
        <taxon>Diploscapter</taxon>
    </lineage>
</organism>
<evidence type="ECO:0000313" key="5">
    <source>
        <dbReference type="Proteomes" id="UP000218231"/>
    </source>
</evidence>
<dbReference type="InterPro" id="IPR031160">
    <property type="entry name" value="F_BAR_dom"/>
</dbReference>
<dbReference type="PANTHER" id="PTHR23065">
    <property type="entry name" value="PROLINE-SERINE-THREONINE PHOSPHATASE INTERACTING PROTEIN 1"/>
    <property type="match status" value="1"/>
</dbReference>
<keyword evidence="5" id="KW-1185">Reference proteome</keyword>
<dbReference type="SMART" id="SM00055">
    <property type="entry name" value="FCH"/>
    <property type="match status" value="1"/>
</dbReference>
<dbReference type="InterPro" id="IPR001060">
    <property type="entry name" value="FCH_dom"/>
</dbReference>
<evidence type="ECO:0000259" key="3">
    <source>
        <dbReference type="PROSITE" id="PS51741"/>
    </source>
</evidence>
<dbReference type="InterPro" id="IPR027267">
    <property type="entry name" value="AH/BAR_dom_sf"/>
</dbReference>
<feature type="domain" description="F-BAR" evidence="3">
    <location>
        <begin position="9"/>
        <end position="242"/>
    </location>
</feature>
<dbReference type="Proteomes" id="UP000218231">
    <property type="component" value="Unassembled WGS sequence"/>
</dbReference>
<dbReference type="GO" id="GO:0072583">
    <property type="term" value="P:clathrin-dependent endocytosis"/>
    <property type="evidence" value="ECO:0007669"/>
    <property type="project" value="TreeGrafter"/>
</dbReference>
<dbReference type="GO" id="GO:0030136">
    <property type="term" value="C:clathrin-coated vesicle"/>
    <property type="evidence" value="ECO:0007669"/>
    <property type="project" value="TreeGrafter"/>
</dbReference>
<dbReference type="Gene3D" id="1.20.1270.60">
    <property type="entry name" value="Arfaptin homology (AH) domain/BAR domain"/>
    <property type="match status" value="1"/>
</dbReference>
<dbReference type="PANTHER" id="PTHR23065:SF15">
    <property type="entry name" value="AT02057P"/>
    <property type="match status" value="1"/>
</dbReference>
<keyword evidence="1 2" id="KW-0175">Coiled coil</keyword>
<evidence type="ECO:0000256" key="1">
    <source>
        <dbReference type="ARBA" id="ARBA00023054"/>
    </source>
</evidence>
<dbReference type="AlphaFoldDB" id="A0A2A2JUK3"/>
<dbReference type="InterPro" id="IPR054713">
    <property type="entry name" value="GMIP/FCHO2-like_FCH"/>
</dbReference>
<gene>
    <name evidence="4" type="ORF">WR25_19285</name>
</gene>
<dbReference type="Pfam" id="PF22699">
    <property type="entry name" value="GMIP-like_FCH"/>
    <property type="match status" value="1"/>
</dbReference>
<comment type="caution">
    <text evidence="4">The sequence shown here is derived from an EMBL/GenBank/DDBJ whole genome shotgun (WGS) entry which is preliminary data.</text>
</comment>
<proteinExistence type="predicted"/>
<dbReference type="EMBL" id="LIAE01010209">
    <property type="protein sequence ID" value="PAV65353.1"/>
    <property type="molecule type" value="Genomic_DNA"/>
</dbReference>
<dbReference type="GO" id="GO:0005905">
    <property type="term" value="C:clathrin-coated pit"/>
    <property type="evidence" value="ECO:0007669"/>
    <property type="project" value="TreeGrafter"/>
</dbReference>
<dbReference type="SUPFAM" id="SSF103657">
    <property type="entry name" value="BAR/IMD domain-like"/>
    <property type="match status" value="1"/>
</dbReference>
<accession>A0A2A2JUK3</accession>
<dbReference type="OrthoDB" id="5593455at2759"/>
<name>A0A2A2JUK3_9BILA</name>
<protein>
    <recommendedName>
        <fullName evidence="3">F-BAR domain-containing protein</fullName>
    </recommendedName>
</protein>
<dbReference type="STRING" id="2018661.A0A2A2JUK3"/>
<evidence type="ECO:0000313" key="4">
    <source>
        <dbReference type="EMBL" id="PAV65353.1"/>
    </source>
</evidence>
<dbReference type="GO" id="GO:0048268">
    <property type="term" value="P:clathrin coat assembly"/>
    <property type="evidence" value="ECO:0007669"/>
    <property type="project" value="TreeGrafter"/>
</dbReference>
<sequence length="242" mass="27898">MGHLDGSVLQYSNHFWGDKHHGFQVLYENTKKGEESAQELSIFIKERLQLEDEYSKMLVKSMNKVSSFISSGSALETAWVLTKGTLELLAEIHVMMVKNLQDLSREIVKYKDEVSKSRKEAKQQPTIEAVNLMQTTTTCLQKAKETYYARCNEYEKVRKEANANPKEIAKVESKMLKAKEEYASYVEKYEAVRTNFLEKMESACRLFQGHDRNLYAALQQFLVVYSTQHQEMASAAQQVKIV</sequence>
<reference evidence="4 5" key="1">
    <citation type="journal article" date="2017" name="Curr. Biol.">
        <title>Genome architecture and evolution of a unichromosomal asexual nematode.</title>
        <authorList>
            <person name="Fradin H."/>
            <person name="Zegar C."/>
            <person name="Gutwein M."/>
            <person name="Lucas J."/>
            <person name="Kovtun M."/>
            <person name="Corcoran D."/>
            <person name="Baugh L.R."/>
            <person name="Kiontke K."/>
            <person name="Gunsalus K."/>
            <person name="Fitch D.H."/>
            <person name="Piano F."/>
        </authorList>
    </citation>
    <scope>NUCLEOTIDE SEQUENCE [LARGE SCALE GENOMIC DNA]</scope>
    <source>
        <strain evidence="4">PF1309</strain>
    </source>
</reference>
<dbReference type="GO" id="GO:0005886">
    <property type="term" value="C:plasma membrane"/>
    <property type="evidence" value="ECO:0007669"/>
    <property type="project" value="TreeGrafter"/>
</dbReference>
<dbReference type="PROSITE" id="PS51741">
    <property type="entry name" value="F_BAR"/>
    <property type="match status" value="1"/>
</dbReference>
<evidence type="ECO:0000256" key="2">
    <source>
        <dbReference type="PROSITE-ProRule" id="PRU01077"/>
    </source>
</evidence>